<dbReference type="STRING" id="217511.GCA_001463845_01052"/>
<dbReference type="Proteomes" id="UP000004310">
    <property type="component" value="Unassembled WGS sequence"/>
</dbReference>
<dbReference type="HOGENOM" id="CLU_112446_0_0_5"/>
<accession>Q0FYW7</accession>
<keyword evidence="2" id="KW-1185">Reference proteome</keyword>
<dbReference type="eggNOG" id="COG0640">
    <property type="taxonomic scope" value="Bacteria"/>
</dbReference>
<evidence type="ECO:0000313" key="1">
    <source>
        <dbReference type="EMBL" id="EAU40191.1"/>
    </source>
</evidence>
<dbReference type="RefSeq" id="WP_007067447.1">
    <property type="nucleotide sequence ID" value="NZ_DS022272.1"/>
</dbReference>
<dbReference type="InterPro" id="IPR036390">
    <property type="entry name" value="WH_DNA-bd_sf"/>
</dbReference>
<name>Q0FYW7_9HYPH</name>
<organism evidence="1 2">
    <name type="scientific">Fulvimarina pelagi HTCC2506</name>
    <dbReference type="NCBI Taxonomy" id="314231"/>
    <lineage>
        <taxon>Bacteria</taxon>
        <taxon>Pseudomonadati</taxon>
        <taxon>Pseudomonadota</taxon>
        <taxon>Alphaproteobacteria</taxon>
        <taxon>Hyphomicrobiales</taxon>
        <taxon>Aurantimonadaceae</taxon>
        <taxon>Fulvimarina</taxon>
    </lineage>
</organism>
<sequence>MTPGTKHTRVKAIFELPPSEQRTWMIVQLLDGQGTWTITDVALFAGDRPNVVHNYVARLEKAGFVKRVGKAAPEAGRHGNDPHLFEVVRKSVEAPRISRDGTLMPERQNQRIWRTMRMLKEFTIPELAGYASAAGDEIKVTSLRTYCAYLKRAGVIEDLGRTHHRGPKRLKLAKKLGPRAPRILTANVVYDANAKATVGIGDSREARS</sequence>
<comment type="caution">
    <text evidence="1">The sequence shown here is derived from an EMBL/GenBank/DDBJ whole genome shotgun (WGS) entry which is preliminary data.</text>
</comment>
<reference evidence="1 2" key="1">
    <citation type="journal article" date="2010" name="J. Bacteriol.">
        <title>Genome sequence of Fulvimarina pelagi HTCC2506T, a Mn(II)-oxidizing alphaproteobacterium possessing an aerobic anoxygenic photosynthetic gene cluster and Xanthorhodopsin.</title>
        <authorList>
            <person name="Kang I."/>
            <person name="Oh H.M."/>
            <person name="Lim S.I."/>
            <person name="Ferriera S."/>
            <person name="Giovannoni S.J."/>
            <person name="Cho J.C."/>
        </authorList>
    </citation>
    <scope>NUCLEOTIDE SEQUENCE [LARGE SCALE GENOMIC DNA]</scope>
    <source>
        <strain evidence="1 2">HTCC2506</strain>
    </source>
</reference>
<dbReference type="EMBL" id="AATP01000009">
    <property type="protein sequence ID" value="EAU40191.1"/>
    <property type="molecule type" value="Genomic_DNA"/>
</dbReference>
<dbReference type="AlphaFoldDB" id="Q0FYW7"/>
<proteinExistence type="predicted"/>
<dbReference type="SUPFAM" id="SSF46785">
    <property type="entry name" value="Winged helix' DNA-binding domain"/>
    <property type="match status" value="1"/>
</dbReference>
<protein>
    <submittedName>
        <fullName evidence="1">Uncharacterized protein</fullName>
    </submittedName>
</protein>
<gene>
    <name evidence="1" type="ORF">FP2506_11562</name>
</gene>
<evidence type="ECO:0000313" key="2">
    <source>
        <dbReference type="Proteomes" id="UP000004310"/>
    </source>
</evidence>